<feature type="active site" description="Charge relay system" evidence="5">
    <location>
        <position position="215"/>
    </location>
</feature>
<dbReference type="PRINTS" id="PR00723">
    <property type="entry name" value="SUBTILISIN"/>
</dbReference>
<dbReference type="PROSITE" id="PS00138">
    <property type="entry name" value="SUBTILASE_SER"/>
    <property type="match status" value="1"/>
</dbReference>
<dbReference type="PROSITE" id="PS00137">
    <property type="entry name" value="SUBTILASE_HIS"/>
    <property type="match status" value="1"/>
</dbReference>
<dbReference type="GO" id="GO:0004252">
    <property type="term" value="F:serine-type endopeptidase activity"/>
    <property type="evidence" value="ECO:0007669"/>
    <property type="project" value="UniProtKB-UniRule"/>
</dbReference>
<keyword evidence="2 5" id="KW-0645">Protease</keyword>
<dbReference type="InterPro" id="IPR022398">
    <property type="entry name" value="Peptidase_S8_His-AS"/>
</dbReference>
<dbReference type="EMBL" id="PFFQ01000006">
    <property type="protein sequence ID" value="PIW19088.1"/>
    <property type="molecule type" value="Genomic_DNA"/>
</dbReference>
<dbReference type="InterPro" id="IPR015500">
    <property type="entry name" value="Peptidase_S8_subtilisin-rel"/>
</dbReference>
<name>A0A2M7GAB5_9BACT</name>
<evidence type="ECO:0000256" key="1">
    <source>
        <dbReference type="ARBA" id="ARBA00011073"/>
    </source>
</evidence>
<protein>
    <recommendedName>
        <fullName evidence="6">Peptidase S8/S53 domain-containing protein</fullName>
    </recommendedName>
</protein>
<dbReference type="Gene3D" id="3.40.50.200">
    <property type="entry name" value="Peptidase S8/S53 domain"/>
    <property type="match status" value="1"/>
</dbReference>
<evidence type="ECO:0000256" key="3">
    <source>
        <dbReference type="ARBA" id="ARBA00022801"/>
    </source>
</evidence>
<feature type="domain" description="Peptidase S8/S53" evidence="6">
    <location>
        <begin position="175"/>
        <end position="428"/>
    </location>
</feature>
<dbReference type="InterPro" id="IPR000209">
    <property type="entry name" value="Peptidase_S8/S53_dom"/>
</dbReference>
<comment type="similarity">
    <text evidence="1 5">Belongs to the peptidase S8 family.</text>
</comment>
<comment type="caution">
    <text evidence="7">The sequence shown here is derived from an EMBL/GenBank/DDBJ whole genome shotgun (WGS) entry which is preliminary data.</text>
</comment>
<feature type="active site" description="Charge relay system" evidence="5">
    <location>
        <position position="182"/>
    </location>
</feature>
<feature type="active site" description="Charge relay system" evidence="5">
    <location>
        <position position="380"/>
    </location>
</feature>
<dbReference type="Pfam" id="PF00082">
    <property type="entry name" value="Peptidase_S8"/>
    <property type="match status" value="1"/>
</dbReference>
<evidence type="ECO:0000313" key="8">
    <source>
        <dbReference type="Proteomes" id="UP000231019"/>
    </source>
</evidence>
<dbReference type="SUPFAM" id="SSF52743">
    <property type="entry name" value="Subtilisin-like"/>
    <property type="match status" value="1"/>
</dbReference>
<dbReference type="PROSITE" id="PS51257">
    <property type="entry name" value="PROKAR_LIPOPROTEIN"/>
    <property type="match status" value="1"/>
</dbReference>
<dbReference type="PROSITE" id="PS51892">
    <property type="entry name" value="SUBTILASE"/>
    <property type="match status" value="1"/>
</dbReference>
<gene>
    <name evidence="7" type="ORF">COW36_02960</name>
</gene>
<sequence length="443" mass="46640">MSQRWVGLFFCGILSACQFSSFSTGSPPLTLASYRSPLSRSAQLDAAGKKGLAAVPGEYLVRLRPGRSLNLRNLSSAVKTARSLGSPTFPYALVKLQSEEQISLQAQITALQADPAVESLEPNGLFALPTDQFAPLPQTQAIRSTFPNDPLFTQQYAHALTQSLKGWEIQKGKTELVLAVLDTGVDTHHPDLAAKLLPGYNTVDHLPEVHDKHGHGTHCAGVAGALLNNAEGGAGFAPQVRLLPVQVFSTGGFTSFADVAEGIVWATDQGARILSMSLGSRTLTQVLEDAVVYAQQRNVLLVAGMGNDGHQRERPIKSYPAALPGVLAVGATDQADQLAFFSQVGPWHSVTAPGIQIVSSLPTYASAIPGLSYGPMSGTSMATPAVAGLAALVSSQFPQLDAAGIKAQIEATADDLGSQGFDNLYGHGRINVYRALQALAPTH</sequence>
<dbReference type="InterPro" id="IPR036852">
    <property type="entry name" value="Peptidase_S8/S53_dom_sf"/>
</dbReference>
<dbReference type="PANTHER" id="PTHR43806">
    <property type="entry name" value="PEPTIDASE S8"/>
    <property type="match status" value="1"/>
</dbReference>
<evidence type="ECO:0000256" key="4">
    <source>
        <dbReference type="ARBA" id="ARBA00022825"/>
    </source>
</evidence>
<keyword evidence="3 5" id="KW-0378">Hydrolase</keyword>
<dbReference type="InterPro" id="IPR050131">
    <property type="entry name" value="Peptidase_S8_subtilisin-like"/>
</dbReference>
<dbReference type="AlphaFoldDB" id="A0A2M7GAB5"/>
<evidence type="ECO:0000256" key="2">
    <source>
        <dbReference type="ARBA" id="ARBA00022670"/>
    </source>
</evidence>
<keyword evidence="4 5" id="KW-0720">Serine protease</keyword>
<organism evidence="7 8">
    <name type="scientific">bacterium (Candidatus Blackallbacteria) CG17_big_fil_post_rev_8_21_14_2_50_48_46</name>
    <dbReference type="NCBI Taxonomy" id="2014261"/>
    <lineage>
        <taxon>Bacteria</taxon>
        <taxon>Candidatus Blackallbacteria</taxon>
    </lineage>
</organism>
<proteinExistence type="inferred from homology"/>
<evidence type="ECO:0000313" key="7">
    <source>
        <dbReference type="EMBL" id="PIW19088.1"/>
    </source>
</evidence>
<dbReference type="Proteomes" id="UP000231019">
    <property type="component" value="Unassembled WGS sequence"/>
</dbReference>
<evidence type="ECO:0000259" key="6">
    <source>
        <dbReference type="Pfam" id="PF00082"/>
    </source>
</evidence>
<reference evidence="7 8" key="1">
    <citation type="submission" date="2017-09" db="EMBL/GenBank/DDBJ databases">
        <title>Depth-based differentiation of microbial function through sediment-hosted aquifers and enrichment of novel symbionts in the deep terrestrial subsurface.</title>
        <authorList>
            <person name="Probst A.J."/>
            <person name="Ladd B."/>
            <person name="Jarett J.K."/>
            <person name="Geller-Mcgrath D.E."/>
            <person name="Sieber C.M."/>
            <person name="Emerson J.B."/>
            <person name="Anantharaman K."/>
            <person name="Thomas B.C."/>
            <person name="Malmstrom R."/>
            <person name="Stieglmeier M."/>
            <person name="Klingl A."/>
            <person name="Woyke T."/>
            <person name="Ryan C.M."/>
            <person name="Banfield J.F."/>
        </authorList>
    </citation>
    <scope>NUCLEOTIDE SEQUENCE [LARGE SCALE GENOMIC DNA]</scope>
    <source>
        <strain evidence="7">CG17_big_fil_post_rev_8_21_14_2_50_48_46</strain>
    </source>
</reference>
<dbReference type="PANTHER" id="PTHR43806:SF11">
    <property type="entry name" value="CEREVISIN-RELATED"/>
    <property type="match status" value="1"/>
</dbReference>
<accession>A0A2M7GAB5</accession>
<dbReference type="GO" id="GO:0006508">
    <property type="term" value="P:proteolysis"/>
    <property type="evidence" value="ECO:0007669"/>
    <property type="project" value="UniProtKB-KW"/>
</dbReference>
<dbReference type="InterPro" id="IPR023828">
    <property type="entry name" value="Peptidase_S8_Ser-AS"/>
</dbReference>
<evidence type="ECO:0000256" key="5">
    <source>
        <dbReference type="PROSITE-ProRule" id="PRU01240"/>
    </source>
</evidence>